<feature type="domain" description="G" evidence="3">
    <location>
        <begin position="374"/>
        <end position="506"/>
    </location>
</feature>
<evidence type="ECO:0000313" key="6">
    <source>
        <dbReference type="Proteomes" id="UP000593574"/>
    </source>
</evidence>
<evidence type="ECO:0000259" key="3">
    <source>
        <dbReference type="Pfam" id="PF01926"/>
    </source>
</evidence>
<dbReference type="InterPro" id="IPR005225">
    <property type="entry name" value="Small_GTP-bd"/>
</dbReference>
<proteinExistence type="predicted"/>
<dbReference type="PANTHER" id="PTHR43681:SF1">
    <property type="entry name" value="SARCALUMENIN"/>
    <property type="match status" value="1"/>
</dbReference>
<dbReference type="Gene3D" id="3.20.20.70">
    <property type="entry name" value="Aldolase class I"/>
    <property type="match status" value="1"/>
</dbReference>
<organism evidence="5 6">
    <name type="scientific">Gossypium laxum</name>
    <dbReference type="NCBI Taxonomy" id="34288"/>
    <lineage>
        <taxon>Eukaryota</taxon>
        <taxon>Viridiplantae</taxon>
        <taxon>Streptophyta</taxon>
        <taxon>Embryophyta</taxon>
        <taxon>Tracheophyta</taxon>
        <taxon>Spermatophyta</taxon>
        <taxon>Magnoliopsida</taxon>
        <taxon>eudicotyledons</taxon>
        <taxon>Gunneridae</taxon>
        <taxon>Pentapetalae</taxon>
        <taxon>rosids</taxon>
        <taxon>malvids</taxon>
        <taxon>Malvales</taxon>
        <taxon>Malvaceae</taxon>
        <taxon>Malvoideae</taxon>
        <taxon>Gossypium</taxon>
    </lineage>
</organism>
<comment type="caution">
    <text evidence="5">The sequence shown here is derived from an EMBL/GenBank/DDBJ whole genome shotgun (WGS) entry which is preliminary data.</text>
</comment>
<dbReference type="Pfam" id="PF02581">
    <property type="entry name" value="TMP-TENI"/>
    <property type="match status" value="1"/>
</dbReference>
<feature type="coiled-coil region" evidence="1">
    <location>
        <begin position="849"/>
        <end position="910"/>
    </location>
</feature>
<dbReference type="Proteomes" id="UP000593574">
    <property type="component" value="Unassembled WGS sequence"/>
</dbReference>
<dbReference type="SUPFAM" id="SSF51391">
    <property type="entry name" value="Thiamin phosphate synthase"/>
    <property type="match status" value="1"/>
</dbReference>
<dbReference type="GO" id="GO:0009228">
    <property type="term" value="P:thiamine biosynthetic process"/>
    <property type="evidence" value="ECO:0007669"/>
    <property type="project" value="UniProtKB-KW"/>
</dbReference>
<dbReference type="GO" id="GO:0031969">
    <property type="term" value="C:chloroplast membrane"/>
    <property type="evidence" value="ECO:0007669"/>
    <property type="project" value="TreeGrafter"/>
</dbReference>
<dbReference type="NCBIfam" id="TIGR00231">
    <property type="entry name" value="small_GTP"/>
    <property type="match status" value="1"/>
</dbReference>
<reference evidence="5 6" key="1">
    <citation type="journal article" date="2019" name="Genome Biol. Evol.">
        <title>Insights into the evolution of the New World diploid cottons (Gossypium, subgenus Houzingenia) based on genome sequencing.</title>
        <authorList>
            <person name="Grover C.E."/>
            <person name="Arick M.A. 2nd"/>
            <person name="Thrash A."/>
            <person name="Conover J.L."/>
            <person name="Sanders W.S."/>
            <person name="Peterson D.G."/>
            <person name="Frelichowski J.E."/>
            <person name="Scheffler J.A."/>
            <person name="Scheffler B.E."/>
            <person name="Wendel J.F."/>
        </authorList>
    </citation>
    <scope>NUCLEOTIDE SEQUENCE [LARGE SCALE GENOMIC DNA]</scope>
    <source>
        <strain evidence="5">4</strain>
        <tissue evidence="5">Leaf</tissue>
    </source>
</reference>
<protein>
    <submittedName>
        <fullName evidence="5">Uncharacterized protein</fullName>
    </submittedName>
</protein>
<keyword evidence="1" id="KW-0175">Coiled coil</keyword>
<dbReference type="EMBL" id="JABEZV010000004">
    <property type="protein sequence ID" value="MBA0708826.1"/>
    <property type="molecule type" value="Genomic_DNA"/>
</dbReference>
<feature type="region of interest" description="Disordered" evidence="2">
    <location>
        <begin position="42"/>
        <end position="75"/>
    </location>
</feature>
<feature type="domain" description="Thiamine phosphate synthase/TenI" evidence="4">
    <location>
        <begin position="99"/>
        <end position="214"/>
    </location>
</feature>
<accession>A0A7J8ZAF4</accession>
<feature type="compositionally biased region" description="Low complexity" evidence="2">
    <location>
        <begin position="45"/>
        <end position="69"/>
    </location>
</feature>
<evidence type="ECO:0000256" key="2">
    <source>
        <dbReference type="SAM" id="MobiDB-lite"/>
    </source>
</evidence>
<dbReference type="InterPro" id="IPR051943">
    <property type="entry name" value="TRAFAC_Dynamin-like_GTPase"/>
</dbReference>
<evidence type="ECO:0000256" key="1">
    <source>
        <dbReference type="SAM" id="Coils"/>
    </source>
</evidence>
<dbReference type="GO" id="GO:0005525">
    <property type="term" value="F:GTP binding"/>
    <property type="evidence" value="ECO:0007669"/>
    <property type="project" value="InterPro"/>
</dbReference>
<keyword evidence="6" id="KW-1185">Reference proteome</keyword>
<dbReference type="InterPro" id="IPR036206">
    <property type="entry name" value="ThiamineP_synth_sf"/>
</dbReference>
<evidence type="ECO:0000259" key="4">
    <source>
        <dbReference type="Pfam" id="PF02581"/>
    </source>
</evidence>
<dbReference type="AlphaFoldDB" id="A0A7J8ZAF4"/>
<dbReference type="GO" id="GO:0010027">
    <property type="term" value="P:thylakoid membrane organization"/>
    <property type="evidence" value="ECO:0007669"/>
    <property type="project" value="TreeGrafter"/>
</dbReference>
<dbReference type="Gene3D" id="3.40.50.300">
    <property type="entry name" value="P-loop containing nucleotide triphosphate hydrolases"/>
    <property type="match status" value="1"/>
</dbReference>
<dbReference type="Pfam" id="PF01926">
    <property type="entry name" value="MMR_HSR1"/>
    <property type="match status" value="1"/>
</dbReference>
<dbReference type="SUPFAM" id="SSF52540">
    <property type="entry name" value="P-loop containing nucleoside triphosphate hydrolases"/>
    <property type="match status" value="1"/>
</dbReference>
<sequence>MIPLLSLRFPASPSSALFHFSPSPPFSSRFTKSPFRRFLPRTKPSLSTNSFSSTSQQLGPQGPQNQQPPRTLFPGGYKRPEIKVPNFVLQLDPNDVLADDNALDFIDKAVSKWVGLVVLNGGEGSGGRVYEAARSLKAVVKDRAYLLIAERVDIAAAVGASGVVLSDQGLPAIVARNTMMDSKSDSVFLPLVARTVQSSDSALNASSSEGADFLIYDLGQEEHVNTAMKAVYENVKIPIFVVNNNSQAEVPSYTELTKIFKSGASGVVLSLEDLRLFTDDVLSEFFNTVYTTNNKRQDESIVELEMADIDRGSHQKVGVAGFIKVEDREKQLIEKERSVLTKAINVFQKAAPLMEEISLLIDAVAQIDEPFLLAIVGEFNSGKSTVINALLGERYLTEGVIPTTNEITFLRYSELDWKDKQRCERHPDGQLICYLPAPILKEMNIVDTPGTNVILQRQQRLTEEFVPRADLLFFVISADRPLTESEVAFLRYTQQWKKKVVFVLNKSDLYRNTQELEEAISFIKENTKKLLNTEDVTLYPVAARLVLEEKLSATSDVGKKYREIVFAESNWKTSSFYKLENFLYSFLDGSTSRGTERMKLKLGTPIAIAERILSACETLNRKDCESAEQDLSSANEIIYSVKEYVIKMENESISWRRRTLSAIDATKSRILELIESTLQLSNLDVVASFLLKGESSTTLPATSRIQNEILGPAIADTQNLLGDYVTWLQSNNAREGRAYKESFEKKWPSITFSDKNYPLETYELLRKLDELSLRAIENLSANATSKQFEREVREVFLETFGGLGAAGLSASLLTSILPTTLEDLLALGLCSAGGFIAISNFPARRQGIIEKVKKTADALGQELEDAMQKDLQETTQNLEKFVRIIGEPYRDAAQNRLDKLLEVKDELSNVRGTLKMLQVEIQNLHVS</sequence>
<gene>
    <name evidence="5" type="ORF">Golax_023916</name>
</gene>
<dbReference type="InterPro" id="IPR006073">
    <property type="entry name" value="GTP-bd"/>
</dbReference>
<dbReference type="CDD" id="cd09912">
    <property type="entry name" value="DLP_2"/>
    <property type="match status" value="1"/>
</dbReference>
<evidence type="ECO:0000313" key="5">
    <source>
        <dbReference type="EMBL" id="MBA0708826.1"/>
    </source>
</evidence>
<dbReference type="FunFam" id="3.40.50.300:FF:001052">
    <property type="entry name" value="Probable transmembrane GTPase FZO-like, chloroplastic"/>
    <property type="match status" value="1"/>
</dbReference>
<name>A0A7J8ZAF4_9ROSI</name>
<dbReference type="InterPro" id="IPR027417">
    <property type="entry name" value="P-loop_NTPase"/>
</dbReference>
<dbReference type="FunFam" id="3.20.20.70:FF:000243">
    <property type="entry name" value="Probable transmembrane GTPase FZO-like, chloroplastic"/>
    <property type="match status" value="1"/>
</dbReference>
<dbReference type="InterPro" id="IPR022998">
    <property type="entry name" value="ThiamineP_synth_TenI"/>
</dbReference>
<dbReference type="InterPro" id="IPR013785">
    <property type="entry name" value="Aldolase_TIM"/>
</dbReference>
<dbReference type="PANTHER" id="PTHR43681">
    <property type="entry name" value="TRANSMEMBRANE GTPASE FZO"/>
    <property type="match status" value="1"/>
</dbReference>